<feature type="region of interest" description="Disordered" evidence="1">
    <location>
        <begin position="1"/>
        <end position="77"/>
    </location>
</feature>
<feature type="non-terminal residue" evidence="2">
    <location>
        <position position="1"/>
    </location>
</feature>
<feature type="non-terminal residue" evidence="2">
    <location>
        <position position="157"/>
    </location>
</feature>
<dbReference type="EMBL" id="CADCWD010000033">
    <property type="protein sequence ID" value="CAA9529210.1"/>
    <property type="molecule type" value="Genomic_DNA"/>
</dbReference>
<evidence type="ECO:0000313" key="2">
    <source>
        <dbReference type="EMBL" id="CAA9529210.1"/>
    </source>
</evidence>
<organism evidence="2">
    <name type="scientific">uncultured Sphingosinicella sp</name>
    <dbReference type="NCBI Taxonomy" id="478748"/>
    <lineage>
        <taxon>Bacteria</taxon>
        <taxon>Pseudomonadati</taxon>
        <taxon>Pseudomonadota</taxon>
        <taxon>Alphaproteobacteria</taxon>
        <taxon>Sphingomonadales</taxon>
        <taxon>Sphingosinicellaceae</taxon>
        <taxon>Sphingosinicella</taxon>
        <taxon>environmental samples</taxon>
    </lineage>
</organism>
<feature type="region of interest" description="Disordered" evidence="1">
    <location>
        <begin position="116"/>
        <end position="144"/>
    </location>
</feature>
<reference evidence="2" key="1">
    <citation type="submission" date="2020-02" db="EMBL/GenBank/DDBJ databases">
        <authorList>
            <person name="Meier V. D."/>
        </authorList>
    </citation>
    <scope>NUCLEOTIDE SEQUENCE</scope>
    <source>
        <strain evidence="2">AVDCRST_MAG23</strain>
    </source>
</reference>
<proteinExistence type="predicted"/>
<sequence length="157" mass="18100">AERRRSRSGREARRDGRKARQPRRLQGQQARPLFLPQGRHQRLHQGSAGFQRTGRRVRQGRNVDPWGLQGRGGQAQEVRRQIRAEGFARERHGRHGLRGVRHLGREVDVRPQIYGDRARDLPGRPRRHREAHLAQGQRPRSCRGSACRRSRACSGAI</sequence>
<keyword evidence="2" id="KW-0560">Oxidoreductase</keyword>
<name>A0A6J4TQ97_9SPHN</name>
<evidence type="ECO:0000256" key="1">
    <source>
        <dbReference type="SAM" id="MobiDB-lite"/>
    </source>
</evidence>
<keyword evidence="2" id="KW-0575">Peroxidase</keyword>
<protein>
    <submittedName>
        <fullName evidence="2">Thiol peroxidase, Bcp-type</fullName>
        <ecNumber evidence="2">1.11.1.15</ecNumber>
    </submittedName>
</protein>
<accession>A0A6J4TQ97</accession>
<dbReference type="GO" id="GO:0004601">
    <property type="term" value="F:peroxidase activity"/>
    <property type="evidence" value="ECO:0007669"/>
    <property type="project" value="UniProtKB-KW"/>
</dbReference>
<dbReference type="AlphaFoldDB" id="A0A6J4TQ97"/>
<dbReference type="EC" id="1.11.1.15" evidence="2"/>
<feature type="compositionally biased region" description="Basic and acidic residues" evidence="1">
    <location>
        <begin position="1"/>
        <end position="14"/>
    </location>
</feature>
<gene>
    <name evidence="2" type="ORF">AVDCRST_MAG23-909</name>
</gene>